<feature type="compositionally biased region" description="Polar residues" evidence="1">
    <location>
        <begin position="52"/>
        <end position="71"/>
    </location>
</feature>
<accession>A0A066X1X6</accession>
<proteinExistence type="predicted"/>
<evidence type="ECO:0000313" key="2">
    <source>
        <dbReference type="EMBL" id="KDN62977.1"/>
    </source>
</evidence>
<dbReference type="EMBL" id="JMSE01001278">
    <property type="protein sequence ID" value="KDN62977.1"/>
    <property type="molecule type" value="Genomic_DNA"/>
</dbReference>
<feature type="region of interest" description="Disordered" evidence="1">
    <location>
        <begin position="1"/>
        <end position="131"/>
    </location>
</feature>
<comment type="caution">
    <text evidence="2">The sequence shown here is derived from an EMBL/GenBank/DDBJ whole genome shotgun (WGS) entry which is preliminary data.</text>
</comment>
<dbReference type="Proteomes" id="UP000027238">
    <property type="component" value="Unassembled WGS sequence"/>
</dbReference>
<reference evidence="3" key="1">
    <citation type="journal article" date="2014" name="Genome Announc.">
        <title>Draft genome sequence of Colletotrichum sublineola, a destructive pathogen of cultivated sorghum.</title>
        <authorList>
            <person name="Baroncelli R."/>
            <person name="Sanz-Martin J.M."/>
            <person name="Rech G.E."/>
            <person name="Sukno S.A."/>
            <person name="Thon M.R."/>
        </authorList>
    </citation>
    <scope>NUCLEOTIDE SEQUENCE [LARGE SCALE GENOMIC DNA]</scope>
    <source>
        <strain evidence="3">TX430BB</strain>
    </source>
</reference>
<protein>
    <submittedName>
        <fullName evidence="2">Uncharacterized protein</fullName>
    </submittedName>
</protein>
<keyword evidence="3" id="KW-1185">Reference proteome</keyword>
<dbReference type="AlphaFoldDB" id="A0A066X1X6"/>
<organism evidence="2 3">
    <name type="scientific">Colletotrichum sublineola</name>
    <name type="common">Sorghum anthracnose fungus</name>
    <dbReference type="NCBI Taxonomy" id="1173701"/>
    <lineage>
        <taxon>Eukaryota</taxon>
        <taxon>Fungi</taxon>
        <taxon>Dikarya</taxon>
        <taxon>Ascomycota</taxon>
        <taxon>Pezizomycotina</taxon>
        <taxon>Sordariomycetes</taxon>
        <taxon>Hypocreomycetidae</taxon>
        <taxon>Glomerellales</taxon>
        <taxon>Glomerellaceae</taxon>
        <taxon>Colletotrichum</taxon>
        <taxon>Colletotrichum graminicola species complex</taxon>
    </lineage>
</organism>
<sequence>MEDDEEKSDRLFQPAPSPPVVSPLPPRPNAEEGEQADGPLFPLLDTPARPSIAQNGSRRASSVGGNPNLNMQVDGLQPSSVPLYFDDNGFDDDDDGLPVDDGGGFYSPGGRNQAGNGEGDAALCRAQRRRR</sequence>
<name>A0A066X1X6_COLSU</name>
<evidence type="ECO:0000256" key="1">
    <source>
        <dbReference type="SAM" id="MobiDB-lite"/>
    </source>
</evidence>
<feature type="compositionally biased region" description="Acidic residues" evidence="1">
    <location>
        <begin position="88"/>
        <end position="98"/>
    </location>
</feature>
<evidence type="ECO:0000313" key="3">
    <source>
        <dbReference type="Proteomes" id="UP000027238"/>
    </source>
</evidence>
<dbReference type="HOGENOM" id="CLU_1927481_0_0_1"/>
<gene>
    <name evidence="2" type="ORF">CSUB01_10894</name>
</gene>
<feature type="compositionally biased region" description="Pro residues" evidence="1">
    <location>
        <begin position="15"/>
        <end position="28"/>
    </location>
</feature>